<gene>
    <name evidence="1" type="ORF">AOQ84DRAFT_412119</name>
</gene>
<sequence length="118" mass="13623">MCFYPQLCILPITETHRHAYLRIVLPLYLVALHSPSTAQRQVATSFFETWRKSGTMVGMRTLALQRIDEFQSQQRKPLLAASLFYTEKSVPCTYSNQTIRRRKQDAIVRPSRFGITGS</sequence>
<dbReference type="OrthoDB" id="3525185at2759"/>
<protein>
    <submittedName>
        <fullName evidence="1">Uncharacterized protein</fullName>
    </submittedName>
</protein>
<name>A0A8E2FB68_9PEZI</name>
<dbReference type="EMBL" id="KV748669">
    <property type="protein sequence ID" value="OCL13776.1"/>
    <property type="molecule type" value="Genomic_DNA"/>
</dbReference>
<dbReference type="Proteomes" id="UP000250140">
    <property type="component" value="Unassembled WGS sequence"/>
</dbReference>
<organism evidence="1 2">
    <name type="scientific">Glonium stellatum</name>
    <dbReference type="NCBI Taxonomy" id="574774"/>
    <lineage>
        <taxon>Eukaryota</taxon>
        <taxon>Fungi</taxon>
        <taxon>Dikarya</taxon>
        <taxon>Ascomycota</taxon>
        <taxon>Pezizomycotina</taxon>
        <taxon>Dothideomycetes</taxon>
        <taxon>Pleosporomycetidae</taxon>
        <taxon>Gloniales</taxon>
        <taxon>Gloniaceae</taxon>
        <taxon>Glonium</taxon>
    </lineage>
</organism>
<proteinExistence type="predicted"/>
<evidence type="ECO:0000313" key="1">
    <source>
        <dbReference type="EMBL" id="OCL13776.1"/>
    </source>
</evidence>
<accession>A0A8E2FB68</accession>
<keyword evidence="2" id="KW-1185">Reference proteome</keyword>
<evidence type="ECO:0000313" key="2">
    <source>
        <dbReference type="Proteomes" id="UP000250140"/>
    </source>
</evidence>
<dbReference type="AlphaFoldDB" id="A0A8E2FB68"/>
<reference evidence="1 2" key="1">
    <citation type="journal article" date="2016" name="Nat. Commun.">
        <title>Ectomycorrhizal ecology is imprinted in the genome of the dominant symbiotic fungus Cenococcum geophilum.</title>
        <authorList>
            <consortium name="DOE Joint Genome Institute"/>
            <person name="Peter M."/>
            <person name="Kohler A."/>
            <person name="Ohm R.A."/>
            <person name="Kuo A."/>
            <person name="Krutzmann J."/>
            <person name="Morin E."/>
            <person name="Arend M."/>
            <person name="Barry K.W."/>
            <person name="Binder M."/>
            <person name="Choi C."/>
            <person name="Clum A."/>
            <person name="Copeland A."/>
            <person name="Grisel N."/>
            <person name="Haridas S."/>
            <person name="Kipfer T."/>
            <person name="LaButti K."/>
            <person name="Lindquist E."/>
            <person name="Lipzen A."/>
            <person name="Maire R."/>
            <person name="Meier B."/>
            <person name="Mihaltcheva S."/>
            <person name="Molinier V."/>
            <person name="Murat C."/>
            <person name="Poggeler S."/>
            <person name="Quandt C.A."/>
            <person name="Sperisen C."/>
            <person name="Tritt A."/>
            <person name="Tisserant E."/>
            <person name="Crous P.W."/>
            <person name="Henrissat B."/>
            <person name="Nehls U."/>
            <person name="Egli S."/>
            <person name="Spatafora J.W."/>
            <person name="Grigoriev I.V."/>
            <person name="Martin F.M."/>
        </authorList>
    </citation>
    <scope>NUCLEOTIDE SEQUENCE [LARGE SCALE GENOMIC DNA]</scope>
    <source>
        <strain evidence="1 2">CBS 207.34</strain>
    </source>
</reference>